<gene>
    <name evidence="1" type="ORF">CCMP2556_LOCUS36853</name>
</gene>
<reference evidence="1 2" key="1">
    <citation type="submission" date="2024-02" db="EMBL/GenBank/DDBJ databases">
        <authorList>
            <person name="Chen Y."/>
            <person name="Shah S."/>
            <person name="Dougan E. K."/>
            <person name="Thang M."/>
            <person name="Chan C."/>
        </authorList>
    </citation>
    <scope>NUCLEOTIDE SEQUENCE [LARGE SCALE GENOMIC DNA]</scope>
</reference>
<protein>
    <submittedName>
        <fullName evidence="1">Uncharacterized protein</fullName>
    </submittedName>
</protein>
<keyword evidence="2" id="KW-1185">Reference proteome</keyword>
<comment type="caution">
    <text evidence="1">The sequence shown here is derived from an EMBL/GenBank/DDBJ whole genome shotgun (WGS) entry which is preliminary data.</text>
</comment>
<dbReference type="EMBL" id="CAXAMN010023048">
    <property type="protein sequence ID" value="CAK9074833.1"/>
    <property type="molecule type" value="Genomic_DNA"/>
</dbReference>
<proteinExistence type="predicted"/>
<name>A0ABP0PFP3_9DINO</name>
<sequence length="172" mass="19104">DLRYLEFFAGKGEVFTAVKAEHTAVAVDLEYLSGVGHAMDINSDSGLALAIWLVLNCREDSFVVLFATCCSSWVHINSGTSKRSLLLPEGATQLDYIVNSNKMVARCVLLFMLVVARGGTYLLEQPGSSLMRHYHRFQYWASISKVSWHNSEDMETLGPICILWHGSATCHS</sequence>
<evidence type="ECO:0000313" key="2">
    <source>
        <dbReference type="Proteomes" id="UP001642484"/>
    </source>
</evidence>
<evidence type="ECO:0000313" key="1">
    <source>
        <dbReference type="EMBL" id="CAK9074833.1"/>
    </source>
</evidence>
<feature type="non-terminal residue" evidence="1">
    <location>
        <position position="1"/>
    </location>
</feature>
<dbReference type="Proteomes" id="UP001642484">
    <property type="component" value="Unassembled WGS sequence"/>
</dbReference>
<organism evidence="1 2">
    <name type="scientific">Durusdinium trenchii</name>
    <dbReference type="NCBI Taxonomy" id="1381693"/>
    <lineage>
        <taxon>Eukaryota</taxon>
        <taxon>Sar</taxon>
        <taxon>Alveolata</taxon>
        <taxon>Dinophyceae</taxon>
        <taxon>Suessiales</taxon>
        <taxon>Symbiodiniaceae</taxon>
        <taxon>Durusdinium</taxon>
    </lineage>
</organism>
<accession>A0ABP0PFP3</accession>